<comment type="caution">
    <text evidence="5">The sequence shown here is derived from an EMBL/GenBank/DDBJ whole genome shotgun (WGS) entry which is preliminary data.</text>
</comment>
<gene>
    <name evidence="5" type="ORF">FB474_3017</name>
</gene>
<reference evidence="5 6" key="1">
    <citation type="submission" date="2019-06" db="EMBL/GenBank/DDBJ databases">
        <title>Sequencing the genomes of 1000 actinobacteria strains.</title>
        <authorList>
            <person name="Klenk H.-P."/>
        </authorList>
    </citation>
    <scope>NUCLEOTIDE SEQUENCE [LARGE SCALE GENOMIC DNA]</scope>
    <source>
        <strain evidence="5 6">DSM 18082</strain>
    </source>
</reference>
<evidence type="ECO:0000313" key="5">
    <source>
        <dbReference type="EMBL" id="TQL61606.1"/>
    </source>
</evidence>
<accession>A0A542ZMT0</accession>
<keyword evidence="4" id="KW-1133">Transmembrane helix</keyword>
<feature type="region of interest" description="Disordered" evidence="3">
    <location>
        <begin position="1"/>
        <end position="48"/>
    </location>
</feature>
<comment type="subcellular location">
    <subcellularLocation>
        <location evidence="1">Membrane</location>
    </subcellularLocation>
</comment>
<feature type="transmembrane region" description="Helical" evidence="4">
    <location>
        <begin position="54"/>
        <end position="75"/>
    </location>
</feature>
<sequence>MTTPAERTSPEAPTAAPAAEGPAATPAARVIPPRAATPGEATAPPREASPRARLLAWVGLGLSLVALAVSLLLWVESGRAADRRDGTRAATAAARTAVETMLSYDYKTFDQHTAQVDALLTGAFRTEFDNGTKQSVKPLAVANQAVVQARASEVGVMSASDNTVRVLAFVNQATTSAKLDRPQVDQNRVILTMSRVDGRWLVSKVEAF</sequence>
<keyword evidence="6" id="KW-1185">Reference proteome</keyword>
<evidence type="ECO:0000256" key="4">
    <source>
        <dbReference type="SAM" id="Phobius"/>
    </source>
</evidence>
<dbReference type="PANTHER" id="PTHR37042:SF4">
    <property type="entry name" value="OUTER MEMBRANE PROTEIN RV1973"/>
    <property type="match status" value="1"/>
</dbReference>
<proteinExistence type="predicted"/>
<dbReference type="Proteomes" id="UP000319514">
    <property type="component" value="Unassembled WGS sequence"/>
</dbReference>
<dbReference type="AlphaFoldDB" id="A0A542ZMT0"/>
<evidence type="ECO:0000256" key="3">
    <source>
        <dbReference type="SAM" id="MobiDB-lite"/>
    </source>
</evidence>
<evidence type="ECO:0000256" key="1">
    <source>
        <dbReference type="ARBA" id="ARBA00004370"/>
    </source>
</evidence>
<dbReference type="GO" id="GO:0016020">
    <property type="term" value="C:membrane"/>
    <property type="evidence" value="ECO:0007669"/>
    <property type="project" value="UniProtKB-SubCell"/>
</dbReference>
<name>A0A542ZMT0_9MICO</name>
<dbReference type="PANTHER" id="PTHR37042">
    <property type="entry name" value="OUTER MEMBRANE PROTEIN RV1973"/>
    <property type="match status" value="1"/>
</dbReference>
<organism evidence="5 6">
    <name type="scientific">Oryzihumus leptocrescens</name>
    <dbReference type="NCBI Taxonomy" id="297536"/>
    <lineage>
        <taxon>Bacteria</taxon>
        <taxon>Bacillati</taxon>
        <taxon>Actinomycetota</taxon>
        <taxon>Actinomycetes</taxon>
        <taxon>Micrococcales</taxon>
        <taxon>Intrasporangiaceae</taxon>
        <taxon>Oryzihumus</taxon>
    </lineage>
</organism>
<evidence type="ECO:0000256" key="2">
    <source>
        <dbReference type="ARBA" id="ARBA00023136"/>
    </source>
</evidence>
<keyword evidence="4" id="KW-0812">Transmembrane</keyword>
<protein>
    <submittedName>
        <fullName evidence="5">Mce-associated membrane protein</fullName>
    </submittedName>
</protein>
<dbReference type="EMBL" id="VFOQ01000001">
    <property type="protein sequence ID" value="TQL61606.1"/>
    <property type="molecule type" value="Genomic_DNA"/>
</dbReference>
<keyword evidence="2 4" id="KW-0472">Membrane</keyword>
<evidence type="ECO:0000313" key="6">
    <source>
        <dbReference type="Proteomes" id="UP000319514"/>
    </source>
</evidence>
<feature type="compositionally biased region" description="Low complexity" evidence="3">
    <location>
        <begin position="1"/>
        <end position="28"/>
    </location>
</feature>